<feature type="region of interest" description="Disordered" evidence="1">
    <location>
        <begin position="1"/>
        <end position="71"/>
    </location>
</feature>
<gene>
    <name evidence="2" type="ORF">OS493_039748</name>
</gene>
<proteinExistence type="predicted"/>
<evidence type="ECO:0000313" key="3">
    <source>
        <dbReference type="Proteomes" id="UP001163046"/>
    </source>
</evidence>
<sequence length="71" mass="7751">MGPPRGPMGPRPLMEGAGDMVPPKKEVETVVKKDEAKEEVKMEVKESDEGSDETKEEDEKKDSSKPSSPPP</sequence>
<name>A0A9W9YTS8_9CNID</name>
<organism evidence="2 3">
    <name type="scientific">Desmophyllum pertusum</name>
    <dbReference type="NCBI Taxonomy" id="174260"/>
    <lineage>
        <taxon>Eukaryota</taxon>
        <taxon>Metazoa</taxon>
        <taxon>Cnidaria</taxon>
        <taxon>Anthozoa</taxon>
        <taxon>Hexacorallia</taxon>
        <taxon>Scleractinia</taxon>
        <taxon>Caryophylliina</taxon>
        <taxon>Caryophylliidae</taxon>
        <taxon>Desmophyllum</taxon>
    </lineage>
</organism>
<feature type="compositionally biased region" description="Pro residues" evidence="1">
    <location>
        <begin position="1"/>
        <end position="10"/>
    </location>
</feature>
<accession>A0A9W9YTS8</accession>
<protein>
    <submittedName>
        <fullName evidence="2">Uncharacterized protein</fullName>
    </submittedName>
</protein>
<evidence type="ECO:0000256" key="1">
    <source>
        <dbReference type="SAM" id="MobiDB-lite"/>
    </source>
</evidence>
<feature type="compositionally biased region" description="Basic and acidic residues" evidence="1">
    <location>
        <begin position="22"/>
        <end position="48"/>
    </location>
</feature>
<dbReference type="AlphaFoldDB" id="A0A9W9YTS8"/>
<dbReference type="EMBL" id="MU827061">
    <property type="protein sequence ID" value="KAJ7369332.1"/>
    <property type="molecule type" value="Genomic_DNA"/>
</dbReference>
<reference evidence="2" key="1">
    <citation type="submission" date="2023-01" db="EMBL/GenBank/DDBJ databases">
        <title>Genome assembly of the deep-sea coral Lophelia pertusa.</title>
        <authorList>
            <person name="Herrera S."/>
            <person name="Cordes E."/>
        </authorList>
    </citation>
    <scope>NUCLEOTIDE SEQUENCE</scope>
    <source>
        <strain evidence="2">USNM1676648</strain>
        <tissue evidence="2">Polyp</tissue>
    </source>
</reference>
<evidence type="ECO:0000313" key="2">
    <source>
        <dbReference type="EMBL" id="KAJ7369332.1"/>
    </source>
</evidence>
<dbReference type="Proteomes" id="UP001163046">
    <property type="component" value="Unassembled WGS sequence"/>
</dbReference>
<comment type="caution">
    <text evidence="2">The sequence shown here is derived from an EMBL/GenBank/DDBJ whole genome shotgun (WGS) entry which is preliminary data.</text>
</comment>
<keyword evidence="3" id="KW-1185">Reference proteome</keyword>